<evidence type="ECO:0000256" key="1">
    <source>
        <dbReference type="SAM" id="MobiDB-lite"/>
    </source>
</evidence>
<comment type="caution">
    <text evidence="2">The sequence shown here is derived from an EMBL/GenBank/DDBJ whole genome shotgun (WGS) entry which is preliminary data.</text>
</comment>
<dbReference type="AlphaFoldDB" id="A0A2K0VU79"/>
<proteinExistence type="predicted"/>
<dbReference type="OrthoDB" id="5070184at2759"/>
<dbReference type="Proteomes" id="UP000236664">
    <property type="component" value="Unassembled WGS sequence"/>
</dbReference>
<dbReference type="STRING" id="42673.A0A2K0VU79"/>
<gene>
    <name evidence="2" type="ORF">FNYG_13099</name>
</gene>
<accession>A0A2K0VU79</accession>
<organism evidence="2 3">
    <name type="scientific">Gibberella nygamai</name>
    <name type="common">Bean root rot disease fungus</name>
    <name type="synonym">Fusarium nygamai</name>
    <dbReference type="NCBI Taxonomy" id="42673"/>
    <lineage>
        <taxon>Eukaryota</taxon>
        <taxon>Fungi</taxon>
        <taxon>Dikarya</taxon>
        <taxon>Ascomycota</taxon>
        <taxon>Pezizomycotina</taxon>
        <taxon>Sordariomycetes</taxon>
        <taxon>Hypocreomycetidae</taxon>
        <taxon>Hypocreales</taxon>
        <taxon>Nectriaceae</taxon>
        <taxon>Fusarium</taxon>
        <taxon>Fusarium fujikuroi species complex</taxon>
    </lineage>
</organism>
<evidence type="ECO:0000313" key="3">
    <source>
        <dbReference type="Proteomes" id="UP000236664"/>
    </source>
</evidence>
<keyword evidence="3" id="KW-1185">Reference proteome</keyword>
<sequence length="75" mass="8590">MKAYEELHQWSVDPLTLQDFWRDAYIYLELAPEGSGTVGPMMEREDGTGLFPPPTFFPNERESGHSFRQGECVGH</sequence>
<feature type="region of interest" description="Disordered" evidence="1">
    <location>
        <begin position="36"/>
        <end position="75"/>
    </location>
</feature>
<name>A0A2K0VU79_GIBNY</name>
<evidence type="ECO:0000313" key="2">
    <source>
        <dbReference type="EMBL" id="PNP73554.1"/>
    </source>
</evidence>
<dbReference type="EMBL" id="MTQA01000267">
    <property type="protein sequence ID" value="PNP73554.1"/>
    <property type="molecule type" value="Genomic_DNA"/>
</dbReference>
<reference evidence="2 3" key="1">
    <citation type="submission" date="2017-06" db="EMBL/GenBank/DDBJ databases">
        <title>Genome of Fusarium nygamai isolate CS10214.</title>
        <authorList>
            <person name="Gardiner D.M."/>
            <person name="Obanor F."/>
            <person name="Kazan K."/>
        </authorList>
    </citation>
    <scope>NUCLEOTIDE SEQUENCE [LARGE SCALE GENOMIC DNA]</scope>
    <source>
        <strain evidence="2 3">CS10214</strain>
    </source>
</reference>
<protein>
    <submittedName>
        <fullName evidence="2">Uncharacterized protein</fullName>
    </submittedName>
</protein>